<keyword evidence="11" id="KW-0460">Magnesium</keyword>
<feature type="binding site" evidence="11">
    <location>
        <position position="399"/>
    </location>
    <ligand>
        <name>meso-2,6-diaminopimelate</name>
        <dbReference type="ChEBI" id="CHEBI:57791"/>
    </ligand>
</feature>
<comment type="PTM">
    <text evidence="11">Carboxylation is probably crucial for Mg(2+) binding and, consequently, for the gamma-phosphate positioning of ATP.</text>
</comment>
<evidence type="ECO:0000259" key="13">
    <source>
        <dbReference type="Pfam" id="PF01225"/>
    </source>
</evidence>
<dbReference type="Gene3D" id="3.40.1390.10">
    <property type="entry name" value="MurE/MurF, N-terminal domain"/>
    <property type="match status" value="1"/>
</dbReference>
<keyword evidence="6 11" id="KW-0067">ATP-binding</keyword>
<evidence type="ECO:0000259" key="15">
    <source>
        <dbReference type="Pfam" id="PF08245"/>
    </source>
</evidence>
<evidence type="ECO:0000256" key="1">
    <source>
        <dbReference type="ARBA" id="ARBA00005898"/>
    </source>
</evidence>
<dbReference type="AlphaFoldDB" id="G7VA06"/>
<feature type="binding site" evidence="11">
    <location>
        <position position="480"/>
    </location>
    <ligand>
        <name>meso-2,6-diaminopimelate</name>
        <dbReference type="ChEBI" id="CHEBI:57791"/>
    </ligand>
</feature>
<comment type="caution">
    <text evidence="11">Lacks conserved residue(s) required for the propagation of feature annotation.</text>
</comment>
<dbReference type="SUPFAM" id="SSF63418">
    <property type="entry name" value="MurE/MurF N-terminal domain"/>
    <property type="match status" value="1"/>
</dbReference>
<keyword evidence="5 11" id="KW-0547">Nucleotide-binding</keyword>
<evidence type="ECO:0000256" key="4">
    <source>
        <dbReference type="ARBA" id="ARBA00022618"/>
    </source>
</evidence>
<dbReference type="Pfam" id="PF01225">
    <property type="entry name" value="Mur_ligase"/>
    <property type="match status" value="1"/>
</dbReference>
<dbReference type="HOGENOM" id="CLU_022291_4_1_0"/>
<dbReference type="InterPro" id="IPR018109">
    <property type="entry name" value="Folylpolyglutamate_synth_CS"/>
</dbReference>
<comment type="subcellular location">
    <subcellularLocation>
        <location evidence="11 12">Cytoplasm</location>
    </subcellularLocation>
</comment>
<feature type="binding site" evidence="11">
    <location>
        <position position="195"/>
    </location>
    <ligand>
        <name>UDP-N-acetyl-alpha-D-muramoyl-L-alanyl-D-glutamate</name>
        <dbReference type="ChEBI" id="CHEBI:83900"/>
    </ligand>
</feature>
<feature type="binding site" evidence="11">
    <location>
        <position position="476"/>
    </location>
    <ligand>
        <name>meso-2,6-diaminopimelate</name>
        <dbReference type="ChEBI" id="CHEBI:57791"/>
    </ligand>
</feature>
<dbReference type="eggNOG" id="COG0769">
    <property type="taxonomic scope" value="Bacteria"/>
</dbReference>
<dbReference type="UniPathway" id="UPA00219"/>
<evidence type="ECO:0000256" key="6">
    <source>
        <dbReference type="ARBA" id="ARBA00022840"/>
    </source>
</evidence>
<keyword evidence="2 11" id="KW-0963">Cytoplasm</keyword>
<dbReference type="OrthoDB" id="9800958at2"/>
<dbReference type="STRING" id="580340.Tlie_0973"/>
<feature type="binding site" evidence="11">
    <location>
        <begin position="423"/>
        <end position="426"/>
    </location>
    <ligand>
        <name>meso-2,6-diaminopimelate</name>
        <dbReference type="ChEBI" id="CHEBI:57791"/>
    </ligand>
</feature>
<dbReference type="GO" id="GO:0008360">
    <property type="term" value="P:regulation of cell shape"/>
    <property type="evidence" value="ECO:0007669"/>
    <property type="project" value="UniProtKB-KW"/>
</dbReference>
<dbReference type="GO" id="GO:0005524">
    <property type="term" value="F:ATP binding"/>
    <property type="evidence" value="ECO:0007669"/>
    <property type="project" value="UniProtKB-UniRule"/>
</dbReference>
<evidence type="ECO:0000256" key="5">
    <source>
        <dbReference type="ARBA" id="ARBA00022741"/>
    </source>
</evidence>
<dbReference type="KEGG" id="tli:Tlie_0973"/>
<dbReference type="Pfam" id="PF08245">
    <property type="entry name" value="Mur_ligase_M"/>
    <property type="match status" value="1"/>
</dbReference>
<dbReference type="GO" id="GO:0005737">
    <property type="term" value="C:cytoplasm"/>
    <property type="evidence" value="ECO:0007669"/>
    <property type="project" value="UniProtKB-SubCell"/>
</dbReference>
<dbReference type="GO" id="GO:0071555">
    <property type="term" value="P:cell wall organization"/>
    <property type="evidence" value="ECO:0007669"/>
    <property type="project" value="UniProtKB-KW"/>
</dbReference>
<feature type="binding site" evidence="11">
    <location>
        <position position="42"/>
    </location>
    <ligand>
        <name>UDP-N-acetyl-alpha-D-muramoyl-L-alanyl-D-glutamate</name>
        <dbReference type="ChEBI" id="CHEBI:83900"/>
    </ligand>
</feature>
<dbReference type="InterPro" id="IPR000713">
    <property type="entry name" value="Mur_ligase_N"/>
</dbReference>
<feature type="modified residue" description="N6-carboxylysine" evidence="11">
    <location>
        <position position="229"/>
    </location>
</feature>
<comment type="similarity">
    <text evidence="1 11">Belongs to the MurCDEF family. MurE subfamily.</text>
</comment>
<evidence type="ECO:0000313" key="16">
    <source>
        <dbReference type="EMBL" id="AER66706.1"/>
    </source>
</evidence>
<dbReference type="InterPro" id="IPR013221">
    <property type="entry name" value="Mur_ligase_cen"/>
</dbReference>
<keyword evidence="10 11" id="KW-0961">Cell wall biogenesis/degradation</keyword>
<keyword evidence="9 11" id="KW-0131">Cell cycle</keyword>
<reference evidence="17" key="1">
    <citation type="submission" date="2011-10" db="EMBL/GenBank/DDBJ databases">
        <title>The complete genome of chromosome of Thermovirga lienii DSM 17291.</title>
        <authorList>
            <consortium name="US DOE Joint Genome Institute (JGI-PGF)"/>
            <person name="Lucas S."/>
            <person name="Copeland A."/>
            <person name="Lapidus A."/>
            <person name="Glavina del Rio T."/>
            <person name="Dalin E."/>
            <person name="Tice H."/>
            <person name="Bruce D."/>
            <person name="Goodwin L."/>
            <person name="Pitluck S."/>
            <person name="Peters L."/>
            <person name="Mikhailova N."/>
            <person name="Saunders E."/>
            <person name="Kyrpides N."/>
            <person name="Mavromatis K."/>
            <person name="Ivanova N."/>
            <person name="Last F.I."/>
            <person name="Brettin T."/>
            <person name="Detter J.C."/>
            <person name="Han C."/>
            <person name="Larimer F."/>
            <person name="Land M."/>
            <person name="Hauser L."/>
            <person name="Markowitz V."/>
            <person name="Cheng J.-F."/>
            <person name="Hugenholtz P."/>
            <person name="Woyke T."/>
            <person name="Wu D."/>
            <person name="Spring S."/>
            <person name="Schroeder M."/>
            <person name="Brambilla E.-M."/>
            <person name="Klenk H.-P."/>
            <person name="Eisen J.A."/>
        </authorList>
    </citation>
    <scope>NUCLEOTIDE SEQUENCE [LARGE SCALE GENOMIC DNA]</scope>
    <source>
        <strain evidence="17">ATCC BAA-1197 / DSM 17291 / Cas60314</strain>
    </source>
</reference>
<reference evidence="16 17" key="2">
    <citation type="journal article" date="2012" name="Stand. Genomic Sci.">
        <title>Genome sequence of the moderately thermophilic, amino-acid-degrading and sulfur-reducing bacterium Thermovirga lienii type strain (Cas60314(T)).</title>
        <authorList>
            <person name="Goker M."/>
            <person name="Saunders E."/>
            <person name="Lapidus A."/>
            <person name="Nolan M."/>
            <person name="Lucas S."/>
            <person name="Hammon N."/>
            <person name="Deshpande S."/>
            <person name="Cheng J.F."/>
            <person name="Han C."/>
            <person name="Tapia R."/>
            <person name="Goodwin L.A."/>
            <person name="Pitluck S."/>
            <person name="Liolios K."/>
            <person name="Mavromatis K."/>
            <person name="Pagani I."/>
            <person name="Ivanova N."/>
            <person name="Mikhailova N."/>
            <person name="Pati A."/>
            <person name="Chen A."/>
            <person name="Palaniappan K."/>
            <person name="Land M."/>
            <person name="Chang Y.J."/>
            <person name="Jeffries C.D."/>
            <person name="Brambilla E.M."/>
            <person name="Rohde M."/>
            <person name="Spring S."/>
            <person name="Detter J.C."/>
            <person name="Woyke T."/>
            <person name="Bristow J."/>
            <person name="Eisen J.A."/>
            <person name="Markowitz V."/>
            <person name="Hugenholtz P."/>
            <person name="Kyrpides N.C."/>
            <person name="Klenk H.P."/>
        </authorList>
    </citation>
    <scope>NUCLEOTIDE SEQUENCE [LARGE SCALE GENOMIC DNA]</scope>
    <source>
        <strain evidence="17">ATCC BAA-1197 / DSM 17291 / Cas60314</strain>
    </source>
</reference>
<dbReference type="PROSITE" id="PS01011">
    <property type="entry name" value="FOLYLPOLYGLU_SYNT_1"/>
    <property type="match status" value="1"/>
</dbReference>
<dbReference type="Pfam" id="PF02875">
    <property type="entry name" value="Mur_ligase_C"/>
    <property type="match status" value="1"/>
</dbReference>
<feature type="domain" description="Mur ligase C-terminal" evidence="14">
    <location>
        <begin position="350"/>
        <end position="478"/>
    </location>
</feature>
<dbReference type="InterPro" id="IPR005761">
    <property type="entry name" value="UDP-N-AcMur-Glu-dNH2Pim_ligase"/>
</dbReference>
<feature type="domain" description="Mur ligase central" evidence="15">
    <location>
        <begin position="118"/>
        <end position="327"/>
    </location>
</feature>
<keyword evidence="3 11" id="KW-0436">Ligase</keyword>
<dbReference type="InterPro" id="IPR035911">
    <property type="entry name" value="MurE/MurF_N"/>
</dbReference>
<dbReference type="GO" id="GO:0000287">
    <property type="term" value="F:magnesium ion binding"/>
    <property type="evidence" value="ECO:0007669"/>
    <property type="project" value="UniProtKB-UniRule"/>
</dbReference>
<evidence type="ECO:0000256" key="11">
    <source>
        <dbReference type="HAMAP-Rule" id="MF_00208"/>
    </source>
</evidence>
<feature type="binding site" evidence="11">
    <location>
        <begin position="120"/>
        <end position="126"/>
    </location>
    <ligand>
        <name>ATP</name>
        <dbReference type="ChEBI" id="CHEBI:30616"/>
    </ligand>
</feature>
<comment type="catalytic activity">
    <reaction evidence="11">
        <text>UDP-N-acetyl-alpha-D-muramoyl-L-alanyl-D-glutamate + meso-2,6-diaminopimelate + ATP = UDP-N-acetyl-alpha-D-muramoyl-L-alanyl-gamma-D-glutamyl-meso-2,6-diaminopimelate + ADP + phosphate + H(+)</text>
        <dbReference type="Rhea" id="RHEA:23676"/>
        <dbReference type="ChEBI" id="CHEBI:15378"/>
        <dbReference type="ChEBI" id="CHEBI:30616"/>
        <dbReference type="ChEBI" id="CHEBI:43474"/>
        <dbReference type="ChEBI" id="CHEBI:57791"/>
        <dbReference type="ChEBI" id="CHEBI:83900"/>
        <dbReference type="ChEBI" id="CHEBI:83905"/>
        <dbReference type="ChEBI" id="CHEBI:456216"/>
        <dbReference type="EC" id="6.3.2.13"/>
    </reaction>
</comment>
<dbReference type="GO" id="GO:0008765">
    <property type="term" value="F:UDP-N-acetylmuramoylalanyl-D-glutamate-2,6-diaminopimelate ligase activity"/>
    <property type="evidence" value="ECO:0007669"/>
    <property type="project" value="UniProtKB-UniRule"/>
</dbReference>
<comment type="pathway">
    <text evidence="11 12">Cell wall biogenesis; peptidoglycan biosynthesis.</text>
</comment>
<keyword evidence="4 11" id="KW-0132">Cell division</keyword>
<sequence length="511" mass="56594">MIKLKDLIAFLEAKGHLKEIYIPDGYREKWLSQEISDCFHDSKEVTKGSIFACIRGSKFDGHDYVESARQKGASAILAEKTVKVDVPCIVVSDVRSVLGEVASAVHDFPSEKLIMIAVTGTNGKTTTTYMTRTILEASGIKTGLIGTVIYDDGRNVSEASRTTPEASDVQRLLRNMINNGCKACVMEASSHGIAQGRLSGCRYDVAVFTNLTPEHLDYHGDMESYFKTKSTLFENFMKNGKGRFVINEDDEYGKILIDKHKDKTIAFTLREPRLVAKEHLKGVIKGMDLWGTSIEVKSSIEGYNGLFLNLPTIGEYNAANALGAVGTAAFLGVEPKLVRDALKEMRSVPGRLEKYIFENGPTAVIDYAHTPDALEKALSTLRKVCKGNLWVVFGLGGNRYQDNRPEMGKVASRLSDRIVITVDNPRNEDPRQIAMQIKEGADKIAGAQVDIILDRKEAVFYALDNAENDDIVLIAGKGPERNIIYADKVIPYNDGEAVEEWSVLRGRKKWN</sequence>
<dbReference type="Proteomes" id="UP000005868">
    <property type="component" value="Chromosome"/>
</dbReference>
<dbReference type="EC" id="6.3.2.13" evidence="11"/>
<evidence type="ECO:0000256" key="10">
    <source>
        <dbReference type="ARBA" id="ARBA00023316"/>
    </source>
</evidence>
<organism evidence="16 17">
    <name type="scientific">Thermovirga lienii (strain ATCC BAA-1197 / DSM 17291 / Cas60314)</name>
    <dbReference type="NCBI Taxonomy" id="580340"/>
    <lineage>
        <taxon>Bacteria</taxon>
        <taxon>Thermotogati</taxon>
        <taxon>Synergistota</taxon>
        <taxon>Synergistia</taxon>
        <taxon>Synergistales</taxon>
        <taxon>Thermovirgaceae</taxon>
        <taxon>Thermovirga</taxon>
    </lineage>
</organism>
<dbReference type="PANTHER" id="PTHR23135">
    <property type="entry name" value="MUR LIGASE FAMILY MEMBER"/>
    <property type="match status" value="1"/>
</dbReference>
<feature type="binding site" evidence="11">
    <location>
        <begin position="162"/>
        <end position="163"/>
    </location>
    <ligand>
        <name>UDP-N-acetyl-alpha-D-muramoyl-L-alanyl-D-glutamate</name>
        <dbReference type="ChEBI" id="CHEBI:83900"/>
    </ligand>
</feature>
<evidence type="ECO:0000313" key="17">
    <source>
        <dbReference type="Proteomes" id="UP000005868"/>
    </source>
</evidence>
<dbReference type="Gene3D" id="3.90.190.20">
    <property type="entry name" value="Mur ligase, C-terminal domain"/>
    <property type="match status" value="1"/>
</dbReference>
<evidence type="ECO:0000256" key="2">
    <source>
        <dbReference type="ARBA" id="ARBA00022490"/>
    </source>
</evidence>
<dbReference type="HAMAP" id="MF_00208">
    <property type="entry name" value="MurE"/>
    <property type="match status" value="1"/>
</dbReference>
<feature type="domain" description="Mur ligase N-terminal catalytic" evidence="13">
    <location>
        <begin position="39"/>
        <end position="102"/>
    </location>
</feature>
<protein>
    <recommendedName>
        <fullName evidence="11">UDP-N-acetylmuramoyl-L-alanyl-D-glutamate--2,6-diaminopimelate ligase</fullName>
        <ecNumber evidence="11">6.3.2.13</ecNumber>
    </recommendedName>
    <alternativeName>
        <fullName evidence="11">Meso-A2pm-adding enzyme</fullName>
    </alternativeName>
    <alternativeName>
        <fullName evidence="11">Meso-diaminopimelate-adding enzyme</fullName>
    </alternativeName>
    <alternativeName>
        <fullName evidence="11">UDP-MurNAc-L-Ala-D-Glu:meso-diaminopimelate ligase</fullName>
    </alternativeName>
    <alternativeName>
        <fullName evidence="11">UDP-MurNAc-tripeptide synthetase</fullName>
    </alternativeName>
    <alternativeName>
        <fullName evidence="11">UDP-N-acetylmuramyl-tripeptide synthetase</fullName>
    </alternativeName>
</protein>
<dbReference type="SUPFAM" id="SSF53623">
    <property type="entry name" value="MurD-like peptide ligases, catalytic domain"/>
    <property type="match status" value="1"/>
</dbReference>
<comment type="cofactor">
    <cofactor evidence="11">
        <name>Mg(2+)</name>
        <dbReference type="ChEBI" id="CHEBI:18420"/>
    </cofactor>
</comment>
<keyword evidence="17" id="KW-1185">Reference proteome</keyword>
<evidence type="ECO:0000256" key="3">
    <source>
        <dbReference type="ARBA" id="ARBA00022598"/>
    </source>
</evidence>
<evidence type="ECO:0000256" key="12">
    <source>
        <dbReference type="RuleBase" id="RU004135"/>
    </source>
</evidence>
<comment type="function">
    <text evidence="11">Catalyzes the addition of meso-diaminopimelic acid to the nucleotide precursor UDP-N-acetylmuramoyl-L-alanyl-D-glutamate (UMAG) in the biosynthesis of bacterial cell-wall peptidoglycan.</text>
</comment>
<dbReference type="GO" id="GO:0051301">
    <property type="term" value="P:cell division"/>
    <property type="evidence" value="ECO:0007669"/>
    <property type="project" value="UniProtKB-KW"/>
</dbReference>
<dbReference type="PANTHER" id="PTHR23135:SF4">
    <property type="entry name" value="UDP-N-ACETYLMURAMOYL-L-ALANYL-D-GLUTAMATE--2,6-DIAMINOPIMELATE LIGASE MURE HOMOLOG, CHLOROPLASTIC"/>
    <property type="match status" value="1"/>
</dbReference>
<name>G7VA06_THELD</name>
<evidence type="ECO:0000256" key="8">
    <source>
        <dbReference type="ARBA" id="ARBA00022984"/>
    </source>
</evidence>
<evidence type="ECO:0000256" key="7">
    <source>
        <dbReference type="ARBA" id="ARBA00022960"/>
    </source>
</evidence>
<dbReference type="InterPro" id="IPR004101">
    <property type="entry name" value="Mur_ligase_C"/>
</dbReference>
<dbReference type="InterPro" id="IPR036565">
    <property type="entry name" value="Mur-like_cat_sf"/>
</dbReference>
<dbReference type="EMBL" id="CP003096">
    <property type="protein sequence ID" value="AER66706.1"/>
    <property type="molecule type" value="Genomic_DNA"/>
</dbReference>
<dbReference type="InterPro" id="IPR036615">
    <property type="entry name" value="Mur_ligase_C_dom_sf"/>
</dbReference>
<keyword evidence="7 11" id="KW-0133">Cell shape</keyword>
<proteinExistence type="inferred from homology"/>
<dbReference type="GO" id="GO:0004326">
    <property type="term" value="F:tetrahydrofolylpolyglutamate synthase activity"/>
    <property type="evidence" value="ECO:0007669"/>
    <property type="project" value="InterPro"/>
</dbReference>
<feature type="binding site" evidence="11">
    <location>
        <position position="189"/>
    </location>
    <ligand>
        <name>UDP-N-acetyl-alpha-D-muramoyl-L-alanyl-D-glutamate</name>
        <dbReference type="ChEBI" id="CHEBI:83900"/>
    </ligand>
</feature>
<dbReference type="NCBIfam" id="TIGR01085">
    <property type="entry name" value="murE"/>
    <property type="match status" value="1"/>
</dbReference>
<feature type="short sequence motif" description="Meso-diaminopimelate recognition motif" evidence="11">
    <location>
        <begin position="423"/>
        <end position="426"/>
    </location>
</feature>
<evidence type="ECO:0000259" key="14">
    <source>
        <dbReference type="Pfam" id="PF02875"/>
    </source>
</evidence>
<keyword evidence="8 11" id="KW-0573">Peptidoglycan synthesis</keyword>
<evidence type="ECO:0000256" key="9">
    <source>
        <dbReference type="ARBA" id="ARBA00023306"/>
    </source>
</evidence>
<accession>G7VA06</accession>
<dbReference type="SUPFAM" id="SSF53244">
    <property type="entry name" value="MurD-like peptide ligases, peptide-binding domain"/>
    <property type="match status" value="1"/>
</dbReference>
<gene>
    <name evidence="11" type="primary">murE</name>
    <name evidence="16" type="ordered locus">Tlie_0973</name>
</gene>
<dbReference type="GO" id="GO:0009252">
    <property type="term" value="P:peptidoglycan biosynthetic process"/>
    <property type="evidence" value="ECO:0007669"/>
    <property type="project" value="UniProtKB-UniRule"/>
</dbReference>
<feature type="binding site" evidence="11">
    <location>
        <position position="197"/>
    </location>
    <ligand>
        <name>UDP-N-acetyl-alpha-D-muramoyl-L-alanyl-D-glutamate</name>
        <dbReference type="ChEBI" id="CHEBI:83900"/>
    </ligand>
</feature>
<dbReference type="NCBIfam" id="NF001126">
    <property type="entry name" value="PRK00139.1-4"/>
    <property type="match status" value="1"/>
</dbReference>
<dbReference type="Gene3D" id="3.40.1190.10">
    <property type="entry name" value="Mur-like, catalytic domain"/>
    <property type="match status" value="1"/>
</dbReference>